<comment type="subcellular location">
    <subcellularLocation>
        <location evidence="1">Cell inner membrane</location>
        <topology evidence="1">Multi-pass membrane protein</topology>
    </subcellularLocation>
</comment>
<dbReference type="RefSeq" id="WP_268044706.1">
    <property type="nucleotide sequence ID" value="NZ_CP104064.1"/>
</dbReference>
<organism evidence="10 11">
    <name type="scientific">Alicyclobacillus dauci</name>
    <dbReference type="NCBI Taxonomy" id="1475485"/>
    <lineage>
        <taxon>Bacteria</taxon>
        <taxon>Bacillati</taxon>
        <taxon>Bacillota</taxon>
        <taxon>Bacilli</taxon>
        <taxon>Bacillales</taxon>
        <taxon>Alicyclobacillaceae</taxon>
        <taxon>Alicyclobacillus</taxon>
    </lineage>
</organism>
<name>A0ABY6Z3N6_9BACL</name>
<evidence type="ECO:0000256" key="2">
    <source>
        <dbReference type="ARBA" id="ARBA00022448"/>
    </source>
</evidence>
<keyword evidence="11" id="KW-1185">Reference proteome</keyword>
<keyword evidence="7 8" id="KW-0472">Membrane</keyword>
<feature type="domain" description="Major facilitator superfamily (MFS) profile" evidence="9">
    <location>
        <begin position="2"/>
        <end position="380"/>
    </location>
</feature>
<keyword evidence="4" id="KW-0997">Cell inner membrane</keyword>
<evidence type="ECO:0000256" key="5">
    <source>
        <dbReference type="ARBA" id="ARBA00022692"/>
    </source>
</evidence>
<reference evidence="10" key="1">
    <citation type="submission" date="2022-08" db="EMBL/GenBank/DDBJ databases">
        <title>Alicyclobacillus dauci DSM2870, complete genome.</title>
        <authorList>
            <person name="Wang Q."/>
            <person name="Cai R."/>
            <person name="Wang Z."/>
        </authorList>
    </citation>
    <scope>NUCLEOTIDE SEQUENCE</scope>
    <source>
        <strain evidence="10">DSM 28700</strain>
    </source>
</reference>
<feature type="transmembrane region" description="Helical" evidence="8">
    <location>
        <begin position="267"/>
        <end position="284"/>
    </location>
</feature>
<dbReference type="Proteomes" id="UP001164803">
    <property type="component" value="Chromosome"/>
</dbReference>
<evidence type="ECO:0000313" key="11">
    <source>
        <dbReference type="Proteomes" id="UP001164803"/>
    </source>
</evidence>
<feature type="transmembrane region" description="Helical" evidence="8">
    <location>
        <begin position="129"/>
        <end position="147"/>
    </location>
</feature>
<feature type="transmembrane region" description="Helical" evidence="8">
    <location>
        <begin position="68"/>
        <end position="84"/>
    </location>
</feature>
<feature type="transmembrane region" description="Helical" evidence="8">
    <location>
        <begin position="238"/>
        <end position="255"/>
    </location>
</feature>
<keyword evidence="3" id="KW-1003">Cell membrane</keyword>
<feature type="transmembrane region" description="Helical" evidence="8">
    <location>
        <begin position="290"/>
        <end position="313"/>
    </location>
</feature>
<evidence type="ECO:0000256" key="3">
    <source>
        <dbReference type="ARBA" id="ARBA00022475"/>
    </source>
</evidence>
<evidence type="ECO:0000256" key="7">
    <source>
        <dbReference type="ARBA" id="ARBA00023136"/>
    </source>
</evidence>
<evidence type="ECO:0000256" key="4">
    <source>
        <dbReference type="ARBA" id="ARBA00022519"/>
    </source>
</evidence>
<keyword evidence="2" id="KW-0813">Transport</keyword>
<feature type="transmembrane region" description="Helical" evidence="8">
    <location>
        <begin position="201"/>
        <end position="218"/>
    </location>
</feature>
<sequence length="394" mass="43393">MNYARFSAYYFLFFFTVAVFAPYFSLFLSSRGLSSSQVGLVMAVMPFVGILLQPVWGMMNDRYRAHKGTIIVGLAVISATMFSIGTAHQLVWCLLAAIVIAFFQPVLIPLNDSITVQAAGIEGYGKVRLFGSLGYAVFIVIDSYIIHKYGISRFPLLYLLTSFVAVVPGLMLLPRQQRLIDGNGPVGNRYAGLDKLFRNRSFVLILLFTLFVMISQWINNNFFTLYYVNLHRPLTLLGTVYAISALSELPFFFISGRLITRFGPEKVFLFAAGVYTIRWCVLGFGPATWVIVIVQLFNGMSFGLAFAAGIAIARRVSDHTNHVTAQTVYSAVTTGIASIVGSLLAGDALQHFGPEAIYVTAAITSAIGFCCMIWYVMQSKVHGKDGQTAAVRES</sequence>
<evidence type="ECO:0000256" key="6">
    <source>
        <dbReference type="ARBA" id="ARBA00022989"/>
    </source>
</evidence>
<feature type="transmembrane region" description="Helical" evidence="8">
    <location>
        <begin position="38"/>
        <end position="56"/>
    </location>
</feature>
<protein>
    <submittedName>
        <fullName evidence="10">MFS transporter</fullName>
    </submittedName>
</protein>
<feature type="transmembrane region" description="Helical" evidence="8">
    <location>
        <begin position="325"/>
        <end position="344"/>
    </location>
</feature>
<dbReference type="PANTHER" id="PTHR23522">
    <property type="entry name" value="BLL5896 PROTEIN"/>
    <property type="match status" value="1"/>
</dbReference>
<feature type="transmembrane region" description="Helical" evidence="8">
    <location>
        <begin position="153"/>
        <end position="173"/>
    </location>
</feature>
<dbReference type="EMBL" id="CP104064">
    <property type="protein sequence ID" value="WAH37243.1"/>
    <property type="molecule type" value="Genomic_DNA"/>
</dbReference>
<dbReference type="InterPro" id="IPR036259">
    <property type="entry name" value="MFS_trans_sf"/>
</dbReference>
<keyword evidence="6 8" id="KW-1133">Transmembrane helix</keyword>
<dbReference type="InterPro" id="IPR020846">
    <property type="entry name" value="MFS_dom"/>
</dbReference>
<dbReference type="PANTHER" id="PTHR23522:SF10">
    <property type="entry name" value="3-PHENYLPROPIONIC ACID TRANSPORTER-RELATED"/>
    <property type="match status" value="1"/>
</dbReference>
<keyword evidence="5 8" id="KW-0812">Transmembrane</keyword>
<evidence type="ECO:0000259" key="9">
    <source>
        <dbReference type="PROSITE" id="PS50850"/>
    </source>
</evidence>
<dbReference type="InterPro" id="IPR024989">
    <property type="entry name" value="MFS_assoc_dom"/>
</dbReference>
<gene>
    <name evidence="10" type="ORF">NZD86_01450</name>
</gene>
<feature type="transmembrane region" description="Helical" evidence="8">
    <location>
        <begin position="7"/>
        <end position="26"/>
    </location>
</feature>
<feature type="transmembrane region" description="Helical" evidence="8">
    <location>
        <begin position="356"/>
        <end position="377"/>
    </location>
</feature>
<dbReference type="PROSITE" id="PS50850">
    <property type="entry name" value="MFS"/>
    <property type="match status" value="1"/>
</dbReference>
<accession>A0ABY6Z3N6</accession>
<feature type="transmembrane region" description="Helical" evidence="8">
    <location>
        <begin position="90"/>
        <end position="108"/>
    </location>
</feature>
<dbReference type="SUPFAM" id="SSF103473">
    <property type="entry name" value="MFS general substrate transporter"/>
    <property type="match status" value="1"/>
</dbReference>
<dbReference type="Pfam" id="PF12832">
    <property type="entry name" value="MFS_1_like"/>
    <property type="match status" value="1"/>
</dbReference>
<evidence type="ECO:0000256" key="1">
    <source>
        <dbReference type="ARBA" id="ARBA00004429"/>
    </source>
</evidence>
<evidence type="ECO:0000256" key="8">
    <source>
        <dbReference type="SAM" id="Phobius"/>
    </source>
</evidence>
<dbReference type="Gene3D" id="1.20.1250.20">
    <property type="entry name" value="MFS general substrate transporter like domains"/>
    <property type="match status" value="2"/>
</dbReference>
<proteinExistence type="predicted"/>
<evidence type="ECO:0000313" key="10">
    <source>
        <dbReference type="EMBL" id="WAH37243.1"/>
    </source>
</evidence>